<name>A0A7X9FQZ1_9DELT</name>
<gene>
    <name evidence="1" type="ORF">GYA55_06075</name>
</gene>
<dbReference type="EMBL" id="JAAZON010000262">
    <property type="protein sequence ID" value="NMC62721.1"/>
    <property type="molecule type" value="Genomic_DNA"/>
</dbReference>
<evidence type="ECO:0000313" key="2">
    <source>
        <dbReference type="Proteomes" id="UP000524246"/>
    </source>
</evidence>
<reference evidence="1 2" key="1">
    <citation type="journal article" date="2020" name="Biotechnol. Biofuels">
        <title>New insights from the biogas microbiome by comprehensive genome-resolved metagenomics of nearly 1600 species originating from multiple anaerobic digesters.</title>
        <authorList>
            <person name="Campanaro S."/>
            <person name="Treu L."/>
            <person name="Rodriguez-R L.M."/>
            <person name="Kovalovszki A."/>
            <person name="Ziels R.M."/>
            <person name="Maus I."/>
            <person name="Zhu X."/>
            <person name="Kougias P.G."/>
            <person name="Basile A."/>
            <person name="Luo G."/>
            <person name="Schluter A."/>
            <person name="Konstantinidis K.T."/>
            <person name="Angelidaki I."/>
        </authorList>
    </citation>
    <scope>NUCLEOTIDE SEQUENCE [LARGE SCALE GENOMIC DNA]</scope>
    <source>
        <strain evidence="1">AS27yjCOA_65</strain>
    </source>
</reference>
<proteinExistence type="predicted"/>
<protein>
    <submittedName>
        <fullName evidence="1">Uncharacterized protein</fullName>
    </submittedName>
</protein>
<dbReference type="Proteomes" id="UP000524246">
    <property type="component" value="Unassembled WGS sequence"/>
</dbReference>
<accession>A0A7X9FQZ1</accession>
<organism evidence="1 2">
    <name type="scientific">SAR324 cluster bacterium</name>
    <dbReference type="NCBI Taxonomy" id="2024889"/>
    <lineage>
        <taxon>Bacteria</taxon>
        <taxon>Deltaproteobacteria</taxon>
        <taxon>SAR324 cluster</taxon>
    </lineage>
</organism>
<dbReference type="AlphaFoldDB" id="A0A7X9FQZ1"/>
<sequence length="175" mass="18701">MTPAELISRYAVNSPSTLIRMPNSLAYSQIASYGAPSSSNIASTIPSSFSASSSLTTNAFQQIVSIVSEVARRVVESVLSYLAPYLGLGSANLNRQTSSDLSNIYNYGSSLSGNDFVQYAAAKIKNPKNFYEKIINWFSYAGDLGHDISNGLSDARAVVSPFTDALSSIWDKGSS</sequence>
<feature type="non-terminal residue" evidence="1">
    <location>
        <position position="175"/>
    </location>
</feature>
<comment type="caution">
    <text evidence="1">The sequence shown here is derived from an EMBL/GenBank/DDBJ whole genome shotgun (WGS) entry which is preliminary data.</text>
</comment>
<evidence type="ECO:0000313" key="1">
    <source>
        <dbReference type="EMBL" id="NMC62721.1"/>
    </source>
</evidence>